<proteinExistence type="inferred from homology"/>
<dbReference type="Gene3D" id="3.40.605.10">
    <property type="entry name" value="Aldehyde Dehydrogenase, Chain A, domain 1"/>
    <property type="match status" value="1"/>
</dbReference>
<dbReference type="SUPFAM" id="SSF53720">
    <property type="entry name" value="ALDH-like"/>
    <property type="match status" value="1"/>
</dbReference>
<dbReference type="PROSITE" id="PS00070">
    <property type="entry name" value="ALDEHYDE_DEHYDR_CYS"/>
    <property type="match status" value="1"/>
</dbReference>
<dbReference type="InterPro" id="IPR029510">
    <property type="entry name" value="Ald_DH_CS_GLU"/>
</dbReference>
<feature type="active site" evidence="2">
    <location>
        <position position="261"/>
    </location>
</feature>
<evidence type="ECO:0000256" key="1">
    <source>
        <dbReference type="ARBA" id="ARBA00023002"/>
    </source>
</evidence>
<dbReference type="InterPro" id="IPR016162">
    <property type="entry name" value="Ald_DH_N"/>
</dbReference>
<evidence type="ECO:0000259" key="4">
    <source>
        <dbReference type="Pfam" id="PF00171"/>
    </source>
</evidence>
<name>A0ABR9VLA4_9CYAN</name>
<comment type="caution">
    <text evidence="5">The sequence shown here is derived from an EMBL/GenBank/DDBJ whole genome shotgun (WGS) entry which is preliminary data.</text>
</comment>
<dbReference type="Proteomes" id="UP000606776">
    <property type="component" value="Unassembled WGS sequence"/>
</dbReference>
<organism evidence="5 6">
    <name type="scientific">Sphaerospermopsis aphanizomenoides LEGE 00250</name>
    <dbReference type="NCBI Taxonomy" id="2777972"/>
    <lineage>
        <taxon>Bacteria</taxon>
        <taxon>Bacillati</taxon>
        <taxon>Cyanobacteriota</taxon>
        <taxon>Cyanophyceae</taxon>
        <taxon>Nostocales</taxon>
        <taxon>Aphanizomenonaceae</taxon>
        <taxon>Sphaerospermopsis</taxon>
        <taxon>Sphaerospermopsis aphanizomenoides</taxon>
    </lineage>
</organism>
<evidence type="ECO:0000313" key="5">
    <source>
        <dbReference type="EMBL" id="MBE9239284.1"/>
    </source>
</evidence>
<dbReference type="InterPro" id="IPR016161">
    <property type="entry name" value="Ald_DH/histidinol_DH"/>
</dbReference>
<reference evidence="5 6" key="1">
    <citation type="submission" date="2020-10" db="EMBL/GenBank/DDBJ databases">
        <authorList>
            <person name="Castelo-Branco R."/>
            <person name="Eusebio N."/>
            <person name="Adriana R."/>
            <person name="Vieira A."/>
            <person name="Brugerolle De Fraissinette N."/>
            <person name="Rezende De Castro R."/>
            <person name="Schneider M.P."/>
            <person name="Vasconcelos V."/>
            <person name="Leao P.N."/>
        </authorList>
    </citation>
    <scope>NUCLEOTIDE SEQUENCE [LARGE SCALE GENOMIC DNA]</scope>
    <source>
        <strain evidence="5 6">LEGE 00250</strain>
    </source>
</reference>
<dbReference type="Gene3D" id="3.40.309.10">
    <property type="entry name" value="Aldehyde Dehydrogenase, Chain A, domain 2"/>
    <property type="match status" value="1"/>
</dbReference>
<sequence length="488" mass="53342">MVTATRPQPQVKIGPTQLLINNEWVESVSKKKFATINPATGEVICEVAEADAADVDKAVQAARKAFNGEWRQISATARGNLLYRLADLIEENLDELARLETLDNGKPINDSVGDIESVIACYRYYAGWADKVQGKTIPINGPYFCYTRHEPVGVVGQIIPWNFPLLMQAWKLAPALATGNTVVMKTAEQTPLSALRVGELIVEAGFPAGVVNILSGYGPTAGAAIAYHHDIDKVAFTGSTEVGHLIMEAAAKSNLKRVTLELGGKSPNIVFADANIDAAIQAAHEAIFFNQGQCCSAGSRLFVEAKIYDEFVNRSVEIARQRTVGDPFDPNTQQGPQVDQEQFNRVMSYIESGQREGARMLYGGDRVGDRGYFITPTVFADVRDEMKIAQEEIFGPVMSIIKFEDVEEVIQRANNTMYGLAAAVWTQDITKAHAIANNVRAGTVWVNCYDVFDAAAPFGGFKQSGMGRELGEYGLQQYTEIKTVTVKL</sequence>
<dbReference type="CDD" id="cd07091">
    <property type="entry name" value="ALDH_F1-2_Ald2-like"/>
    <property type="match status" value="1"/>
</dbReference>
<evidence type="ECO:0000313" key="6">
    <source>
        <dbReference type="Proteomes" id="UP000606776"/>
    </source>
</evidence>
<dbReference type="PROSITE" id="PS00687">
    <property type="entry name" value="ALDEHYDE_DEHYDR_GLU"/>
    <property type="match status" value="1"/>
</dbReference>
<keyword evidence="1 3" id="KW-0560">Oxidoreductase</keyword>
<dbReference type="PANTHER" id="PTHR11699">
    <property type="entry name" value="ALDEHYDE DEHYDROGENASE-RELATED"/>
    <property type="match status" value="1"/>
</dbReference>
<dbReference type="Pfam" id="PF00171">
    <property type="entry name" value="Aldedh"/>
    <property type="match status" value="1"/>
</dbReference>
<dbReference type="InterPro" id="IPR015590">
    <property type="entry name" value="Aldehyde_DH_dom"/>
</dbReference>
<feature type="domain" description="Aldehyde dehydrogenase" evidence="4">
    <location>
        <begin position="24"/>
        <end position="484"/>
    </location>
</feature>
<evidence type="ECO:0000256" key="2">
    <source>
        <dbReference type="PROSITE-ProRule" id="PRU10007"/>
    </source>
</evidence>
<accession>A0ABR9VLA4</accession>
<dbReference type="InterPro" id="IPR016160">
    <property type="entry name" value="Ald_DH_CS_CYS"/>
</dbReference>
<keyword evidence="6" id="KW-1185">Reference proteome</keyword>
<dbReference type="InterPro" id="IPR016163">
    <property type="entry name" value="Ald_DH_C"/>
</dbReference>
<dbReference type="RefSeq" id="WP_193944425.1">
    <property type="nucleotide sequence ID" value="NZ_JADEWB010000318.1"/>
</dbReference>
<protein>
    <submittedName>
        <fullName evidence="5">Aldehyde dehydrogenase family protein</fullName>
    </submittedName>
</protein>
<dbReference type="EMBL" id="JADEWB010000318">
    <property type="protein sequence ID" value="MBE9239284.1"/>
    <property type="molecule type" value="Genomic_DNA"/>
</dbReference>
<gene>
    <name evidence="5" type="ORF">IQ227_25565</name>
</gene>
<comment type="similarity">
    <text evidence="3">Belongs to the aldehyde dehydrogenase family.</text>
</comment>
<evidence type="ECO:0000256" key="3">
    <source>
        <dbReference type="RuleBase" id="RU003345"/>
    </source>
</evidence>